<dbReference type="GO" id="GO:0046872">
    <property type="term" value="F:metal ion binding"/>
    <property type="evidence" value="ECO:0007669"/>
    <property type="project" value="UniProtKB-KW"/>
</dbReference>
<dbReference type="EMBL" id="FMWP01000107">
    <property type="protein sequence ID" value="SDA00841.1"/>
    <property type="molecule type" value="Genomic_DNA"/>
</dbReference>
<dbReference type="Proteomes" id="UP000249723">
    <property type="component" value="Unassembled WGS sequence"/>
</dbReference>
<dbReference type="Pfam" id="PF21399">
    <property type="entry name" value="TERT_C"/>
    <property type="match status" value="1"/>
</dbReference>
<keyword evidence="2" id="KW-0472">Membrane</keyword>
<keyword evidence="2" id="KW-0812">Transmembrane</keyword>
<reference evidence="5" key="1">
    <citation type="submission" date="2016-10" db="EMBL/GenBank/DDBJ databases">
        <authorList>
            <person name="Jeantristanb JTB J.-T."/>
            <person name="Ricardo R."/>
        </authorList>
    </citation>
    <scope>NUCLEOTIDE SEQUENCE [LARGE SCALE GENOMIC DNA]</scope>
</reference>
<dbReference type="InterPro" id="IPR003545">
    <property type="entry name" value="Telomerase_RT"/>
</dbReference>
<comment type="subcellular location">
    <subcellularLocation>
        <location evidence="1">Nucleus</location>
    </subcellularLocation>
    <subcellularLocation>
        <location evidence="1">Chromosome</location>
        <location evidence="1">Telomere</location>
    </subcellularLocation>
</comment>
<comment type="function">
    <text evidence="1">Telomerase is a ribonucleoprotein enzyme essential for the replication of chromosome termini in most eukaryotes. It elongates telomeres. It is a reverse transcriptase that adds simple sequence repeats to chromosome ends by copying a template sequence within the RNA component of the enzyme.</text>
</comment>
<dbReference type="InterPro" id="IPR049139">
    <property type="entry name" value="TERT_C"/>
</dbReference>
<keyword evidence="1" id="KW-0158">Chromosome</keyword>
<feature type="transmembrane region" description="Helical" evidence="2">
    <location>
        <begin position="35"/>
        <end position="57"/>
    </location>
</feature>
<dbReference type="PANTHER" id="PTHR12066">
    <property type="entry name" value="TELOMERASE REVERSE TRANSCRIPTASE"/>
    <property type="match status" value="1"/>
</dbReference>
<keyword evidence="1" id="KW-0695">RNA-directed DNA polymerase</keyword>
<feature type="domain" description="Telomerase reverse transcriptase C-terminal extension" evidence="3">
    <location>
        <begin position="19"/>
        <end position="105"/>
    </location>
</feature>
<keyword evidence="1" id="KW-0539">Nucleus</keyword>
<dbReference type="EC" id="2.7.7.49" evidence="1"/>
<dbReference type="OrthoDB" id="289721at2759"/>
<sequence>MNPHRFLALNRSPLQTSQVKVRSYLLYLDTSHNTLYTVLLNIYQSMAIVAIKFEAYVREWKQARTRTRKDFFLGAVRGTVGYGWSLIRFRCGGKKAKKVGAEFGVGKNVVLCTGLMLGLDRLSTRAFIHVLSYRLNVWSWVVNELEADLILLPLTHEERSLVRSVARDDGNVFIEKTLQRTRRAYLR</sequence>
<organism evidence="4 5">
    <name type="scientific">Microbotryum saponariae</name>
    <dbReference type="NCBI Taxonomy" id="289078"/>
    <lineage>
        <taxon>Eukaryota</taxon>
        <taxon>Fungi</taxon>
        <taxon>Dikarya</taxon>
        <taxon>Basidiomycota</taxon>
        <taxon>Pucciniomycotina</taxon>
        <taxon>Microbotryomycetes</taxon>
        <taxon>Microbotryales</taxon>
        <taxon>Microbotryaceae</taxon>
        <taxon>Microbotryum</taxon>
    </lineage>
</organism>
<accession>A0A2X0KB70</accession>
<protein>
    <recommendedName>
        <fullName evidence="1">Telomerase reverse transcriptase</fullName>
        <ecNumber evidence="1">2.7.7.49</ecNumber>
    </recommendedName>
    <alternativeName>
        <fullName evidence="1">Telomerase catalytic subunit</fullName>
    </alternativeName>
</protein>
<dbReference type="GO" id="GO:0000333">
    <property type="term" value="C:telomerase catalytic core complex"/>
    <property type="evidence" value="ECO:0007669"/>
    <property type="project" value="TreeGrafter"/>
</dbReference>
<keyword evidence="2" id="KW-1133">Transmembrane helix</keyword>
<evidence type="ECO:0000313" key="4">
    <source>
        <dbReference type="EMBL" id="SDA00841.1"/>
    </source>
</evidence>
<dbReference type="AlphaFoldDB" id="A0A2X0KB70"/>
<dbReference type="GO" id="GO:0003720">
    <property type="term" value="F:telomerase activity"/>
    <property type="evidence" value="ECO:0007669"/>
    <property type="project" value="InterPro"/>
</dbReference>
<keyword evidence="1" id="KW-0779">Telomere</keyword>
<dbReference type="GO" id="GO:0070034">
    <property type="term" value="F:telomerase RNA binding"/>
    <property type="evidence" value="ECO:0007669"/>
    <property type="project" value="TreeGrafter"/>
</dbReference>
<dbReference type="GO" id="GO:0000781">
    <property type="term" value="C:chromosome, telomeric region"/>
    <property type="evidence" value="ECO:0007669"/>
    <property type="project" value="UniProtKB-SubCell"/>
</dbReference>
<dbReference type="GO" id="GO:0007004">
    <property type="term" value="P:telomere maintenance via telomerase"/>
    <property type="evidence" value="ECO:0007669"/>
    <property type="project" value="TreeGrafter"/>
</dbReference>
<keyword evidence="5" id="KW-1185">Reference proteome</keyword>
<dbReference type="PANTHER" id="PTHR12066:SF0">
    <property type="entry name" value="TELOMERASE REVERSE TRANSCRIPTASE"/>
    <property type="match status" value="1"/>
</dbReference>
<gene>
    <name evidence="4" type="ORF">BZ3500_MVSOF-1268-A1-R1_CHR9G10874</name>
</gene>
<evidence type="ECO:0000256" key="2">
    <source>
        <dbReference type="SAM" id="Phobius"/>
    </source>
</evidence>
<name>A0A2X0KB70_9BASI</name>
<keyword evidence="1" id="KW-0460">Magnesium</keyword>
<dbReference type="GO" id="GO:0042162">
    <property type="term" value="F:telomeric DNA binding"/>
    <property type="evidence" value="ECO:0007669"/>
    <property type="project" value="TreeGrafter"/>
</dbReference>
<keyword evidence="1" id="KW-0479">Metal-binding</keyword>
<comment type="similarity">
    <text evidence="1">Belongs to the reverse transcriptase family. Telomerase subfamily.</text>
</comment>
<proteinExistence type="inferred from homology"/>
<keyword evidence="1" id="KW-0808">Transferase</keyword>
<dbReference type="Gene3D" id="1.10.357.90">
    <property type="match status" value="1"/>
</dbReference>
<evidence type="ECO:0000259" key="3">
    <source>
        <dbReference type="Pfam" id="PF21399"/>
    </source>
</evidence>
<comment type="catalytic activity">
    <reaction evidence="1">
        <text>DNA(n) + a 2'-deoxyribonucleoside 5'-triphosphate = DNA(n+1) + diphosphate</text>
        <dbReference type="Rhea" id="RHEA:22508"/>
        <dbReference type="Rhea" id="RHEA-COMP:17339"/>
        <dbReference type="Rhea" id="RHEA-COMP:17340"/>
        <dbReference type="ChEBI" id="CHEBI:33019"/>
        <dbReference type="ChEBI" id="CHEBI:61560"/>
        <dbReference type="ChEBI" id="CHEBI:173112"/>
        <dbReference type="EC" id="2.7.7.49"/>
    </reaction>
</comment>
<dbReference type="STRING" id="289078.A0A2X0KB70"/>
<evidence type="ECO:0000256" key="1">
    <source>
        <dbReference type="RuleBase" id="RU365061"/>
    </source>
</evidence>
<evidence type="ECO:0000313" key="5">
    <source>
        <dbReference type="Proteomes" id="UP000249723"/>
    </source>
</evidence>
<keyword evidence="1" id="KW-0548">Nucleotidyltransferase</keyword>